<keyword evidence="1" id="KW-0732">Signal</keyword>
<accession>A0A3Q8RSA4</accession>
<evidence type="ECO:0000259" key="2">
    <source>
        <dbReference type="PROSITE" id="PS50234"/>
    </source>
</evidence>
<feature type="chain" id="PRO_5018760965" evidence="1">
    <location>
        <begin position="20"/>
        <end position="591"/>
    </location>
</feature>
<feature type="signal peptide" evidence="1">
    <location>
        <begin position="1"/>
        <end position="19"/>
    </location>
</feature>
<dbReference type="InterPro" id="IPR008969">
    <property type="entry name" value="CarboxyPept-like_regulatory"/>
</dbReference>
<dbReference type="AlphaFoldDB" id="A0A3Q8RSA4"/>
<organism evidence="3 4">
    <name type="scientific">Tenacibaculum singaporense</name>
    <dbReference type="NCBI Taxonomy" id="2358479"/>
    <lineage>
        <taxon>Bacteria</taxon>
        <taxon>Pseudomonadati</taxon>
        <taxon>Bacteroidota</taxon>
        <taxon>Flavobacteriia</taxon>
        <taxon>Flavobacteriales</taxon>
        <taxon>Flavobacteriaceae</taxon>
        <taxon>Tenacibaculum</taxon>
    </lineage>
</organism>
<dbReference type="Proteomes" id="UP000274593">
    <property type="component" value="Chromosome"/>
</dbReference>
<name>A0A3Q8RSA4_9FLAO</name>
<evidence type="ECO:0000313" key="4">
    <source>
        <dbReference type="Proteomes" id="UP000274593"/>
    </source>
</evidence>
<dbReference type="SMART" id="SM00327">
    <property type="entry name" value="VWA"/>
    <property type="match status" value="1"/>
</dbReference>
<dbReference type="Pfam" id="PF13715">
    <property type="entry name" value="CarbopepD_reg_2"/>
    <property type="match status" value="1"/>
</dbReference>
<dbReference type="RefSeq" id="WP_125067851.1">
    <property type="nucleotide sequence ID" value="NZ_CP032548.1"/>
</dbReference>
<dbReference type="InterPro" id="IPR021908">
    <property type="entry name" value="YfbK_C"/>
</dbReference>
<gene>
    <name evidence="3" type="ORF">D6T69_11430</name>
</gene>
<dbReference type="Pfam" id="PF12034">
    <property type="entry name" value="YfbK_C"/>
    <property type="match status" value="1"/>
</dbReference>
<reference evidence="3 4" key="1">
    <citation type="submission" date="2018-09" db="EMBL/GenBank/DDBJ databases">
        <title>Insights into the microbiota of Asian seabass (Lates calcarifer) with tenacibaculosis symptoms and description of sp. nov. Tenacibaculum singaporense.</title>
        <authorList>
            <person name="Miyake S."/>
            <person name="Soh M."/>
            <person name="Azman M.N."/>
            <person name="Ngoh S.Y."/>
            <person name="Orban L."/>
        </authorList>
    </citation>
    <scope>NUCLEOTIDE SEQUENCE [LARGE SCALE GENOMIC DNA]</scope>
    <source>
        <strain evidence="3 4">DSM 106434</strain>
    </source>
</reference>
<sequence>MFKKLFYVMLLLSSIALTAQQRTITGIVSDESGPLPGVTIVVKGTTIGTETDFDGKYSISATQGDVLVFSFVGMKTEMKTVGKSPVINVVMKGDNVLDEVVVTSYGTLKGKKAFSTGAISIRGHNQIENRDSYAGRSENIFKSPVNSPLSTFSIDVDKASYSNIRRMINSGQKIPKEAVKIEEMINYFDYNYPQPKGEHPFSITTEIVTTPWNKDTQLVRIGLKGKEYKQENLPASNLTFLIDVSGSMSDQNKLPLLKSAFKLLVNQLREKDRVTIVVYAGAAGVVLKPTSGNEKETILEALNQLEAGGSTAGGEGIELAYKLANENYIKDGNNRVILATDGDFNVGASTNAEMEELIEEKRKSGVFLSVLGFGYGNYQDDKLEILADKGNGNHAYIDTMQEAQKVFGKEFGGTLYTIAKDVKIQVEFNPEKVQAYRLIGYENRLLNDEDFVDDTKDAGELGSGHTVTALYEVIPVGVKSKFLKKLPKLKYTQNKQLDSFNDELLTVKFRYKLPKGNKSIELVKMVKNEVLAPTNDMNFISAVALFGMQLSKSKFKNNSKIEDVLSLIEGEIGEDKDGYKAEFVRLVKTYN</sequence>
<dbReference type="PROSITE" id="PS50234">
    <property type="entry name" value="VWFA"/>
    <property type="match status" value="1"/>
</dbReference>
<dbReference type="SUPFAM" id="SSF49464">
    <property type="entry name" value="Carboxypeptidase regulatory domain-like"/>
    <property type="match status" value="1"/>
</dbReference>
<dbReference type="InterPro" id="IPR002035">
    <property type="entry name" value="VWF_A"/>
</dbReference>
<dbReference type="PANTHER" id="PTHR10579:SF43">
    <property type="entry name" value="ZINC FINGER (C3HC4-TYPE RING FINGER) FAMILY PROTEIN"/>
    <property type="match status" value="1"/>
</dbReference>
<dbReference type="Pfam" id="PF00092">
    <property type="entry name" value="VWA"/>
    <property type="match status" value="1"/>
</dbReference>
<evidence type="ECO:0000256" key="1">
    <source>
        <dbReference type="SAM" id="SignalP"/>
    </source>
</evidence>
<dbReference type="EMBL" id="CP032548">
    <property type="protein sequence ID" value="AZJ36107.1"/>
    <property type="molecule type" value="Genomic_DNA"/>
</dbReference>
<dbReference type="InterPro" id="IPR022156">
    <property type="entry name" value="Uncharacterised_YfbK_N"/>
</dbReference>
<keyword evidence="4" id="KW-1185">Reference proteome</keyword>
<dbReference type="InterPro" id="IPR051266">
    <property type="entry name" value="CLCR"/>
</dbReference>
<dbReference type="Pfam" id="PF12450">
    <property type="entry name" value="vWF_A"/>
    <property type="match status" value="1"/>
</dbReference>
<feature type="domain" description="VWFA" evidence="2">
    <location>
        <begin position="237"/>
        <end position="422"/>
    </location>
</feature>
<dbReference type="SUPFAM" id="SSF53300">
    <property type="entry name" value="vWA-like"/>
    <property type="match status" value="1"/>
</dbReference>
<dbReference type="Gene3D" id="3.40.50.410">
    <property type="entry name" value="von Willebrand factor, type A domain"/>
    <property type="match status" value="1"/>
</dbReference>
<dbReference type="CDD" id="cd01465">
    <property type="entry name" value="vWA_subgroup"/>
    <property type="match status" value="1"/>
</dbReference>
<dbReference type="KEGG" id="tsig:D6T69_11430"/>
<evidence type="ECO:0000313" key="3">
    <source>
        <dbReference type="EMBL" id="AZJ36107.1"/>
    </source>
</evidence>
<dbReference type="Gene3D" id="2.60.40.1120">
    <property type="entry name" value="Carboxypeptidase-like, regulatory domain"/>
    <property type="match status" value="1"/>
</dbReference>
<proteinExistence type="predicted"/>
<protein>
    <submittedName>
        <fullName evidence="3">DUF3520 domain-containing protein</fullName>
    </submittedName>
</protein>
<dbReference type="InterPro" id="IPR036465">
    <property type="entry name" value="vWFA_dom_sf"/>
</dbReference>
<dbReference type="PANTHER" id="PTHR10579">
    <property type="entry name" value="CALCIUM-ACTIVATED CHLORIDE CHANNEL REGULATOR"/>
    <property type="match status" value="1"/>
</dbReference>